<protein>
    <submittedName>
        <fullName evidence="2">DUF5519 family protein</fullName>
    </submittedName>
</protein>
<gene>
    <name evidence="2" type="ORF">GCM10010411_66710</name>
</gene>
<accession>A0ABP6CPX7</accession>
<comment type="caution">
    <text evidence="2">The sequence shown here is derived from an EMBL/GenBank/DDBJ whole genome shotgun (WGS) entry which is preliminary data.</text>
</comment>
<evidence type="ECO:0000313" key="2">
    <source>
        <dbReference type="EMBL" id="GAA2621422.1"/>
    </source>
</evidence>
<reference evidence="3" key="1">
    <citation type="journal article" date="2019" name="Int. J. Syst. Evol. Microbiol.">
        <title>The Global Catalogue of Microorganisms (GCM) 10K type strain sequencing project: providing services to taxonomists for standard genome sequencing and annotation.</title>
        <authorList>
            <consortium name="The Broad Institute Genomics Platform"/>
            <consortium name="The Broad Institute Genome Sequencing Center for Infectious Disease"/>
            <person name="Wu L."/>
            <person name="Ma J."/>
        </authorList>
    </citation>
    <scope>NUCLEOTIDE SEQUENCE [LARGE SCALE GENOMIC DNA]</scope>
    <source>
        <strain evidence="3">JCM 6833</strain>
    </source>
</reference>
<feature type="domain" description="Luciferase" evidence="1">
    <location>
        <begin position="42"/>
        <end position="104"/>
    </location>
</feature>
<evidence type="ECO:0000259" key="1">
    <source>
        <dbReference type="Pfam" id="PF17648"/>
    </source>
</evidence>
<dbReference type="RefSeq" id="WP_344546455.1">
    <property type="nucleotide sequence ID" value="NZ_BAAATD010000010.1"/>
</dbReference>
<dbReference type="Pfam" id="PF17648">
    <property type="entry name" value="Luciferase"/>
    <property type="match status" value="1"/>
</dbReference>
<dbReference type="EMBL" id="BAAATD010000010">
    <property type="protein sequence ID" value="GAA2621422.1"/>
    <property type="molecule type" value="Genomic_DNA"/>
</dbReference>
<sequence length="130" mass="14205">MGFPSAEAGFADCAYRQLRTWPVLTACQTAAGSGKALALRTRQIVHLHGQDEAEVYLTRPVLQRMAEVLNETGRVTMAPDQEWVRVRLDHPTDVTLLVSLVSVAIKANTPAMDVPHRDVSPCPRAMTAAL</sequence>
<keyword evidence="3" id="KW-1185">Reference proteome</keyword>
<evidence type="ECO:0000313" key="3">
    <source>
        <dbReference type="Proteomes" id="UP001501509"/>
    </source>
</evidence>
<organism evidence="2 3">
    <name type="scientific">Actinomadura fulvescens</name>
    <dbReference type="NCBI Taxonomy" id="46160"/>
    <lineage>
        <taxon>Bacteria</taxon>
        <taxon>Bacillati</taxon>
        <taxon>Actinomycetota</taxon>
        <taxon>Actinomycetes</taxon>
        <taxon>Streptosporangiales</taxon>
        <taxon>Thermomonosporaceae</taxon>
        <taxon>Actinomadura</taxon>
    </lineage>
</organism>
<dbReference type="InterPro" id="IPR040841">
    <property type="entry name" value="Luciferase_dom"/>
</dbReference>
<proteinExistence type="predicted"/>
<name>A0ABP6CPX7_9ACTN</name>
<dbReference type="Proteomes" id="UP001501509">
    <property type="component" value="Unassembled WGS sequence"/>
</dbReference>